<gene>
    <name evidence="2" type="ORF">IAD46_04400</name>
</gene>
<protein>
    <recommendedName>
        <fullName evidence="1">DnaD N-terminal domain-containing protein</fullName>
    </recommendedName>
</protein>
<evidence type="ECO:0000259" key="1">
    <source>
        <dbReference type="Pfam" id="PF21984"/>
    </source>
</evidence>
<evidence type="ECO:0000313" key="3">
    <source>
        <dbReference type="Proteomes" id="UP000886758"/>
    </source>
</evidence>
<dbReference type="Proteomes" id="UP000886758">
    <property type="component" value="Unassembled WGS sequence"/>
</dbReference>
<name>A0A9D1GRN8_9MOLU</name>
<dbReference type="InterPro" id="IPR036388">
    <property type="entry name" value="WH-like_DNA-bd_sf"/>
</dbReference>
<dbReference type="AlphaFoldDB" id="A0A9D1GRN8"/>
<evidence type="ECO:0000313" key="2">
    <source>
        <dbReference type="EMBL" id="HIT50248.1"/>
    </source>
</evidence>
<proteinExistence type="predicted"/>
<dbReference type="InterPro" id="IPR053843">
    <property type="entry name" value="DnaD_N"/>
</dbReference>
<dbReference type="Pfam" id="PF21984">
    <property type="entry name" value="DnaD_N"/>
    <property type="match status" value="1"/>
</dbReference>
<sequence length="199" mass="23562">MLEKLYLQGYLFYDRLILDHLKELGLTAEEAIVLIQLLKDYQQDGSFSVDHVQEQVLIPLQKIDQSVTSLMERRFYDVFLVYDEGNAKENVSFAPFFEKLEKLLDQPQENKAYDIEKANRFLSETMNRVLTSYELEILQSLMFEEHYTLEEIQKAVSFLVQQRRVVSLRTITQMLAEQKNKIEIKKEAPSVFKEFYSKL</sequence>
<dbReference type="EMBL" id="DVLF01000136">
    <property type="protein sequence ID" value="HIT50248.1"/>
    <property type="molecule type" value="Genomic_DNA"/>
</dbReference>
<comment type="caution">
    <text evidence="2">The sequence shown here is derived from an EMBL/GenBank/DDBJ whole genome shotgun (WGS) entry which is preliminary data.</text>
</comment>
<reference evidence="2" key="2">
    <citation type="journal article" date="2021" name="PeerJ">
        <title>Extensive microbial diversity within the chicken gut microbiome revealed by metagenomics and culture.</title>
        <authorList>
            <person name="Gilroy R."/>
            <person name="Ravi A."/>
            <person name="Getino M."/>
            <person name="Pursley I."/>
            <person name="Horton D.L."/>
            <person name="Alikhan N.F."/>
            <person name="Baker D."/>
            <person name="Gharbi K."/>
            <person name="Hall N."/>
            <person name="Watson M."/>
            <person name="Adriaenssens E.M."/>
            <person name="Foster-Nyarko E."/>
            <person name="Jarju S."/>
            <person name="Secka A."/>
            <person name="Antonio M."/>
            <person name="Oren A."/>
            <person name="Chaudhuri R.R."/>
            <person name="La Ragione R."/>
            <person name="Hildebrand F."/>
            <person name="Pallen M.J."/>
        </authorList>
    </citation>
    <scope>NUCLEOTIDE SEQUENCE</scope>
    <source>
        <strain evidence="2">ChiW17-6978</strain>
    </source>
</reference>
<reference evidence="2" key="1">
    <citation type="submission" date="2020-10" db="EMBL/GenBank/DDBJ databases">
        <authorList>
            <person name="Gilroy R."/>
        </authorList>
    </citation>
    <scope>NUCLEOTIDE SEQUENCE</scope>
    <source>
        <strain evidence="2">ChiW17-6978</strain>
    </source>
</reference>
<organism evidence="2 3">
    <name type="scientific">Candidatus Pelethenecus faecipullorum</name>
    <dbReference type="NCBI Taxonomy" id="2840900"/>
    <lineage>
        <taxon>Bacteria</taxon>
        <taxon>Bacillati</taxon>
        <taxon>Mycoplasmatota</taxon>
        <taxon>Mollicutes</taxon>
        <taxon>Candidatus Pelethenecus</taxon>
    </lineage>
</organism>
<feature type="domain" description="DnaD N-terminal" evidence="1">
    <location>
        <begin position="16"/>
        <end position="110"/>
    </location>
</feature>
<dbReference type="Gene3D" id="1.10.10.10">
    <property type="entry name" value="Winged helix-like DNA-binding domain superfamily/Winged helix DNA-binding domain"/>
    <property type="match status" value="1"/>
</dbReference>
<accession>A0A9D1GRN8</accession>